<keyword evidence="3" id="KW-1185">Reference proteome</keyword>
<keyword evidence="2" id="KW-0540">Nuclease</keyword>
<accession>A0A4Q7EIN8</accession>
<dbReference type="PANTHER" id="PTHR47152:SF1">
    <property type="entry name" value="SLL1186 PROTEIN"/>
    <property type="match status" value="1"/>
</dbReference>
<keyword evidence="2" id="KW-0255">Endonuclease</keyword>
<organism evidence="2 3">
    <name type="scientific">Leptolyngbya iicbica LK</name>
    <dbReference type="NCBI Taxonomy" id="2294035"/>
    <lineage>
        <taxon>Bacteria</taxon>
        <taxon>Bacillati</taxon>
        <taxon>Cyanobacteriota</taxon>
        <taxon>Cyanophyceae</taxon>
        <taxon>Leptolyngbyales</taxon>
        <taxon>Leptolyngbyaceae</taxon>
        <taxon>Leptolyngbya group</taxon>
        <taxon>Leptolyngbya</taxon>
        <taxon>Leptolyngbya iicbica</taxon>
    </lineage>
</organism>
<keyword evidence="2" id="KW-0378">Hydrolase</keyword>
<dbReference type="InterPro" id="IPR012296">
    <property type="entry name" value="Nuclease_put_TT1808"/>
</dbReference>
<dbReference type="EMBL" id="QVFV01000001">
    <property type="protein sequence ID" value="RZM83037.1"/>
    <property type="molecule type" value="Genomic_DNA"/>
</dbReference>
<protein>
    <submittedName>
        <fullName evidence="2">Uma2 family endonuclease</fullName>
    </submittedName>
</protein>
<dbReference type="AlphaFoldDB" id="A0A4Q7EIN8"/>
<dbReference type="CDD" id="cd06260">
    <property type="entry name" value="DUF820-like"/>
    <property type="match status" value="1"/>
</dbReference>
<comment type="caution">
    <text evidence="2">The sequence shown here is derived from an EMBL/GenBank/DDBJ whole genome shotgun (WGS) entry which is preliminary data.</text>
</comment>
<gene>
    <name evidence="2" type="ORF">DYY88_03905</name>
</gene>
<feature type="domain" description="Putative restriction endonuclease" evidence="1">
    <location>
        <begin position="3"/>
        <end position="168"/>
    </location>
</feature>
<dbReference type="GO" id="GO:0004519">
    <property type="term" value="F:endonuclease activity"/>
    <property type="evidence" value="ECO:0007669"/>
    <property type="project" value="UniProtKB-KW"/>
</dbReference>
<name>A0A4Q7EIN8_9CYAN</name>
<evidence type="ECO:0000313" key="2">
    <source>
        <dbReference type="EMBL" id="RZM83037.1"/>
    </source>
</evidence>
<dbReference type="OrthoDB" id="427876at2"/>
<evidence type="ECO:0000313" key="3">
    <source>
        <dbReference type="Proteomes" id="UP000292459"/>
    </source>
</evidence>
<dbReference type="InterPro" id="IPR011335">
    <property type="entry name" value="Restrct_endonuc-II-like"/>
</dbReference>
<dbReference type="Pfam" id="PF05685">
    <property type="entry name" value="Uma2"/>
    <property type="match status" value="1"/>
</dbReference>
<dbReference type="Gene3D" id="3.90.1570.10">
    <property type="entry name" value="tt1808, chain A"/>
    <property type="match status" value="1"/>
</dbReference>
<dbReference type="SUPFAM" id="SSF52980">
    <property type="entry name" value="Restriction endonuclease-like"/>
    <property type="match status" value="1"/>
</dbReference>
<sequence>MGWAEYEQLLVTRNDQSVPRLKYADGYLALKMPTFEHGQLIAIVVDLIVAILNQQLRDYVHTTPVTLQIPEQAGIEPDHCFWLNNWAAVNGKSRIDLATEPSPDIAIEVDVTNFTKVADYQPFQVSEVWLIRGDRLAVFTLTVDGYQPAEVSQFFPEIDLSSLYQQVVAAVSKGASPPRAIRSVL</sequence>
<dbReference type="PANTHER" id="PTHR47152">
    <property type="entry name" value="SLR2084 PROTEIN-RELATED"/>
    <property type="match status" value="1"/>
</dbReference>
<evidence type="ECO:0000259" key="1">
    <source>
        <dbReference type="Pfam" id="PF05685"/>
    </source>
</evidence>
<dbReference type="InterPro" id="IPR008538">
    <property type="entry name" value="Uma2"/>
</dbReference>
<dbReference type="Proteomes" id="UP000292459">
    <property type="component" value="Unassembled WGS sequence"/>
</dbReference>
<reference evidence="2 3" key="1">
    <citation type="submission" date="2018-11" db="EMBL/GenBank/DDBJ databases">
        <title>Whole genome sequencing of an environmental sample.</title>
        <authorList>
            <person name="Sarangi A.N."/>
            <person name="Singh D."/>
            <person name="Tripathy S."/>
        </authorList>
    </citation>
    <scope>NUCLEOTIDE SEQUENCE [LARGE SCALE GENOMIC DNA]</scope>
    <source>
        <strain evidence="2 3">Lakshadweep</strain>
    </source>
</reference>
<proteinExistence type="predicted"/>